<proteinExistence type="predicted"/>
<name>A0ABZ0S1P2_9GAMM</name>
<feature type="region of interest" description="Disordered" evidence="1">
    <location>
        <begin position="430"/>
        <end position="450"/>
    </location>
</feature>
<protein>
    <submittedName>
        <fullName evidence="2">Uncharacterized protein</fullName>
    </submittedName>
</protein>
<organism evidence="2 3">
    <name type="scientific">Thiorhodovibrio winogradskyi</name>
    <dbReference type="NCBI Taxonomy" id="77007"/>
    <lineage>
        <taxon>Bacteria</taxon>
        <taxon>Pseudomonadati</taxon>
        <taxon>Pseudomonadota</taxon>
        <taxon>Gammaproteobacteria</taxon>
        <taxon>Chromatiales</taxon>
        <taxon>Chromatiaceae</taxon>
        <taxon>Thiorhodovibrio</taxon>
    </lineage>
</organism>
<dbReference type="EMBL" id="CP121472">
    <property type="protein sequence ID" value="WPL15287.1"/>
    <property type="molecule type" value="Genomic_DNA"/>
</dbReference>
<feature type="compositionally biased region" description="Polar residues" evidence="1">
    <location>
        <begin position="439"/>
        <end position="450"/>
    </location>
</feature>
<dbReference type="Proteomes" id="UP001432180">
    <property type="component" value="Chromosome"/>
</dbReference>
<gene>
    <name evidence="2" type="ORF">Thiowin_00174</name>
</gene>
<evidence type="ECO:0000313" key="3">
    <source>
        <dbReference type="Proteomes" id="UP001432180"/>
    </source>
</evidence>
<evidence type="ECO:0000313" key="2">
    <source>
        <dbReference type="EMBL" id="WPL15287.1"/>
    </source>
</evidence>
<keyword evidence="3" id="KW-1185">Reference proteome</keyword>
<reference evidence="2 3" key="1">
    <citation type="journal article" date="2023" name="Microorganisms">
        <title>Thiorhodovibrio frisius and Trv. litoralis spp. nov., Two Novel Members from a Clade of Fastidious Purple Sulfur Bacteria That Exhibit Unique Red-Shifted Light-Harvesting Capabilities.</title>
        <authorList>
            <person name="Methner A."/>
            <person name="Kuzyk S.B."/>
            <person name="Petersen J."/>
            <person name="Bauer S."/>
            <person name="Brinkmann H."/>
            <person name="Sichau K."/>
            <person name="Wanner G."/>
            <person name="Wolf J."/>
            <person name="Neumann-Schaal M."/>
            <person name="Henke P."/>
            <person name="Tank M."/>
            <person name="Sproer C."/>
            <person name="Bunk B."/>
            <person name="Overmann J."/>
        </authorList>
    </citation>
    <scope>NUCLEOTIDE SEQUENCE [LARGE SCALE GENOMIC DNA]</scope>
    <source>
        <strain evidence="2 3">DSM 6702</strain>
    </source>
</reference>
<accession>A0ABZ0S1P2</accession>
<sequence>MTPLSLTIDATQLPPLTEGDPEERACYGQLAIRHGERLLSEGIDGFSHRLQAGPRVSGYPLAEWLAWNWWRLTEESKPTQITPDWRFAHQLDSVGAGYIWPNLSIFSDRARTALIAKPSHPQGQASYRSTADETLILPTPQVSQAIAHFIEQMRERLRASGIREDTNLDALWQRLQQERQDPRQSLRRRLEALLGYDPDDAPEALIAALLNETQRLGEDALLELAAAHRPQRALPGHERLRQWAKDNGYASKATDRVSPLAPDTFNTAARTPAWHQGDQAARAFRTRERITAETVSNAQLAHWCAVTPRLLTDPHSAPDLAFGLQPADQPEGHLVLRSRWPTGRRFELARLLGDWLSIGAREPLLLATASHTYRQKFQRAFAAELLCPFAALEAMLAGDHSEEAREEAAHQFQVSEQAVTTLLVNHGRLPADELDAEADNSTTNEWSQAA</sequence>
<dbReference type="RefSeq" id="WP_328985871.1">
    <property type="nucleotide sequence ID" value="NZ_CP121472.1"/>
</dbReference>
<evidence type="ECO:0000256" key="1">
    <source>
        <dbReference type="SAM" id="MobiDB-lite"/>
    </source>
</evidence>